<accession>A0A1J4KKT3</accession>
<keyword evidence="2" id="KW-0238">DNA-binding</keyword>
<gene>
    <name evidence="7" type="ORF">TRFO_18634</name>
</gene>
<feature type="domain" description="Myb-like" evidence="5">
    <location>
        <begin position="22"/>
        <end position="73"/>
    </location>
</feature>
<name>A0A1J4KKT3_9EUKA</name>
<proteinExistence type="predicted"/>
<dbReference type="Gene3D" id="1.10.10.60">
    <property type="entry name" value="Homeodomain-like"/>
    <property type="match status" value="2"/>
</dbReference>
<dbReference type="GO" id="GO:0042796">
    <property type="term" value="P:snRNA transcription by RNA polymerase III"/>
    <property type="evidence" value="ECO:0007669"/>
    <property type="project" value="TreeGrafter"/>
</dbReference>
<evidence type="ECO:0000256" key="4">
    <source>
        <dbReference type="ARBA" id="ARBA00023242"/>
    </source>
</evidence>
<dbReference type="EMBL" id="MLAK01000578">
    <property type="protein sequence ID" value="OHT11835.1"/>
    <property type="molecule type" value="Genomic_DNA"/>
</dbReference>
<dbReference type="InterPro" id="IPR051575">
    <property type="entry name" value="Myb-like_DNA-bd"/>
</dbReference>
<keyword evidence="4" id="KW-0539">Nucleus</keyword>
<keyword evidence="1" id="KW-0805">Transcription regulation</keyword>
<feature type="domain" description="HTH myb-type" evidence="6">
    <location>
        <begin position="22"/>
        <end position="77"/>
    </location>
</feature>
<dbReference type="Pfam" id="PF13921">
    <property type="entry name" value="Myb_DNA-bind_6"/>
    <property type="match status" value="1"/>
</dbReference>
<dbReference type="GO" id="GO:0000978">
    <property type="term" value="F:RNA polymerase II cis-regulatory region sequence-specific DNA binding"/>
    <property type="evidence" value="ECO:0007669"/>
    <property type="project" value="TreeGrafter"/>
</dbReference>
<organism evidence="7 8">
    <name type="scientific">Tritrichomonas foetus</name>
    <dbReference type="NCBI Taxonomy" id="1144522"/>
    <lineage>
        <taxon>Eukaryota</taxon>
        <taxon>Metamonada</taxon>
        <taxon>Parabasalia</taxon>
        <taxon>Tritrichomonadida</taxon>
        <taxon>Tritrichomonadidae</taxon>
        <taxon>Tritrichomonas</taxon>
    </lineage>
</organism>
<dbReference type="GO" id="GO:0001006">
    <property type="term" value="F:RNA polymerase III type 3 promoter sequence-specific DNA binding"/>
    <property type="evidence" value="ECO:0007669"/>
    <property type="project" value="TreeGrafter"/>
</dbReference>
<feature type="domain" description="Myb-like" evidence="5">
    <location>
        <begin position="74"/>
        <end position="124"/>
    </location>
</feature>
<dbReference type="GeneID" id="94835004"/>
<reference evidence="7" key="1">
    <citation type="submission" date="2016-10" db="EMBL/GenBank/DDBJ databases">
        <authorList>
            <person name="Benchimol M."/>
            <person name="Almeida L.G."/>
            <person name="Vasconcelos A.T."/>
            <person name="Perreira-Neves A."/>
            <person name="Rosa I.A."/>
            <person name="Tasca T."/>
            <person name="Bogo M.R."/>
            <person name="de Souza W."/>
        </authorList>
    </citation>
    <scope>NUCLEOTIDE SEQUENCE [LARGE SCALE GENOMIC DNA]</scope>
    <source>
        <strain evidence="7">K</strain>
    </source>
</reference>
<dbReference type="VEuPathDB" id="TrichDB:TRFO_18634"/>
<evidence type="ECO:0000256" key="1">
    <source>
        <dbReference type="ARBA" id="ARBA00023015"/>
    </source>
</evidence>
<sequence length="292" mass="33180">MTFVLPASVATRAAASMKGSPRKPHPKAKFNEQEDTLLRHLVAKLGESNWAAVAERMPHRNMRQCKERWQNYLSPTISRDPWTPEEDSLLEQKFVELGPKWVRISMFFKNRTDANVKNRYLVLSRRKKRENNRFLQISNISEVSDSATTSDSPAANARNSSFTVIPNAHIPGNIVNAVNYRTVNQVFNDYNNEVIYNSHQNGYGTFSISNHIQNNLNGIESNFAEFLSSMAVTSELPKLQTITLPDHLAPLSSFLRDSIPPLRLRPSSVQVLPSQMSLQMKTMHPNLYKLAQ</sequence>
<dbReference type="RefSeq" id="XP_068364971.1">
    <property type="nucleotide sequence ID" value="XM_068500300.1"/>
</dbReference>
<evidence type="ECO:0008006" key="9">
    <source>
        <dbReference type="Google" id="ProtNLM"/>
    </source>
</evidence>
<dbReference type="PANTHER" id="PTHR46621:SF1">
    <property type="entry name" value="SNRNA-ACTIVATING PROTEIN COMPLEX SUBUNIT 4"/>
    <property type="match status" value="1"/>
</dbReference>
<evidence type="ECO:0000256" key="2">
    <source>
        <dbReference type="ARBA" id="ARBA00023125"/>
    </source>
</evidence>
<dbReference type="InterPro" id="IPR001005">
    <property type="entry name" value="SANT/Myb"/>
</dbReference>
<feature type="domain" description="HTH myb-type" evidence="6">
    <location>
        <begin position="79"/>
        <end position="128"/>
    </location>
</feature>
<evidence type="ECO:0000313" key="8">
    <source>
        <dbReference type="Proteomes" id="UP000179807"/>
    </source>
</evidence>
<dbReference type="CDD" id="cd00167">
    <property type="entry name" value="SANT"/>
    <property type="match status" value="2"/>
</dbReference>
<evidence type="ECO:0000313" key="7">
    <source>
        <dbReference type="EMBL" id="OHT11835.1"/>
    </source>
</evidence>
<dbReference type="PROSITE" id="PS50090">
    <property type="entry name" value="MYB_LIKE"/>
    <property type="match status" value="2"/>
</dbReference>
<dbReference type="InterPro" id="IPR017930">
    <property type="entry name" value="Myb_dom"/>
</dbReference>
<protein>
    <recommendedName>
        <fullName evidence="9">Myb-like DNA-binding domain containing protein</fullName>
    </recommendedName>
</protein>
<dbReference type="GO" id="GO:0019185">
    <property type="term" value="C:snRNA-activating protein complex"/>
    <property type="evidence" value="ECO:0007669"/>
    <property type="project" value="TreeGrafter"/>
</dbReference>
<keyword evidence="8" id="KW-1185">Reference proteome</keyword>
<dbReference type="Proteomes" id="UP000179807">
    <property type="component" value="Unassembled WGS sequence"/>
</dbReference>
<dbReference type="PROSITE" id="PS51294">
    <property type="entry name" value="HTH_MYB"/>
    <property type="match status" value="2"/>
</dbReference>
<dbReference type="OrthoDB" id="2350934at2759"/>
<dbReference type="PANTHER" id="PTHR46621">
    <property type="entry name" value="SNRNA-ACTIVATING PROTEIN COMPLEX SUBUNIT 4"/>
    <property type="match status" value="1"/>
</dbReference>
<evidence type="ECO:0000259" key="5">
    <source>
        <dbReference type="PROSITE" id="PS50090"/>
    </source>
</evidence>
<comment type="caution">
    <text evidence="7">The sequence shown here is derived from an EMBL/GenBank/DDBJ whole genome shotgun (WGS) entry which is preliminary data.</text>
</comment>
<evidence type="ECO:0000259" key="6">
    <source>
        <dbReference type="PROSITE" id="PS51294"/>
    </source>
</evidence>
<dbReference type="SUPFAM" id="SSF46689">
    <property type="entry name" value="Homeodomain-like"/>
    <property type="match status" value="1"/>
</dbReference>
<keyword evidence="3" id="KW-0804">Transcription</keyword>
<dbReference type="GO" id="GO:0042795">
    <property type="term" value="P:snRNA transcription by RNA polymerase II"/>
    <property type="evidence" value="ECO:0007669"/>
    <property type="project" value="TreeGrafter"/>
</dbReference>
<dbReference type="AlphaFoldDB" id="A0A1J4KKT3"/>
<dbReference type="InterPro" id="IPR009057">
    <property type="entry name" value="Homeodomain-like_sf"/>
</dbReference>
<dbReference type="SMART" id="SM00717">
    <property type="entry name" value="SANT"/>
    <property type="match status" value="2"/>
</dbReference>
<evidence type="ECO:0000256" key="3">
    <source>
        <dbReference type="ARBA" id="ARBA00023163"/>
    </source>
</evidence>